<evidence type="ECO:0000313" key="3">
    <source>
        <dbReference type="Proteomes" id="UP001501666"/>
    </source>
</evidence>
<evidence type="ECO:0000313" key="2">
    <source>
        <dbReference type="EMBL" id="GAA2656151.1"/>
    </source>
</evidence>
<protein>
    <submittedName>
        <fullName evidence="2">Uncharacterized protein</fullName>
    </submittedName>
</protein>
<keyword evidence="1" id="KW-0732">Signal</keyword>
<gene>
    <name evidence="2" type="ORF">GCM10010412_025970</name>
</gene>
<keyword evidence="3" id="KW-1185">Reference proteome</keyword>
<feature type="chain" id="PRO_5046139142" evidence="1">
    <location>
        <begin position="32"/>
        <end position="240"/>
    </location>
</feature>
<comment type="caution">
    <text evidence="2">The sequence shown here is derived from an EMBL/GenBank/DDBJ whole genome shotgun (WGS) entry which is preliminary data.</text>
</comment>
<organism evidence="2 3">
    <name type="scientific">Nonomuraea recticatena</name>
    <dbReference type="NCBI Taxonomy" id="46178"/>
    <lineage>
        <taxon>Bacteria</taxon>
        <taxon>Bacillati</taxon>
        <taxon>Actinomycetota</taxon>
        <taxon>Actinomycetes</taxon>
        <taxon>Streptosporangiales</taxon>
        <taxon>Streptosporangiaceae</taxon>
        <taxon>Nonomuraea</taxon>
    </lineage>
</organism>
<proteinExistence type="predicted"/>
<name>A0ABP6E1J3_9ACTN</name>
<reference evidence="3" key="1">
    <citation type="journal article" date="2019" name="Int. J. Syst. Evol. Microbiol.">
        <title>The Global Catalogue of Microorganisms (GCM) 10K type strain sequencing project: providing services to taxonomists for standard genome sequencing and annotation.</title>
        <authorList>
            <consortium name="The Broad Institute Genomics Platform"/>
            <consortium name="The Broad Institute Genome Sequencing Center for Infectious Disease"/>
            <person name="Wu L."/>
            <person name="Ma J."/>
        </authorList>
    </citation>
    <scope>NUCLEOTIDE SEQUENCE [LARGE SCALE GENOMIC DNA]</scope>
    <source>
        <strain evidence="3">JCM 6835</strain>
    </source>
</reference>
<dbReference type="EMBL" id="BAAATE010000005">
    <property type="protein sequence ID" value="GAA2656151.1"/>
    <property type="molecule type" value="Genomic_DNA"/>
</dbReference>
<feature type="signal peptide" evidence="1">
    <location>
        <begin position="1"/>
        <end position="31"/>
    </location>
</feature>
<dbReference type="Proteomes" id="UP001501666">
    <property type="component" value="Unassembled WGS sequence"/>
</dbReference>
<accession>A0ABP6E1J3</accession>
<evidence type="ECO:0000256" key="1">
    <source>
        <dbReference type="SAM" id="SignalP"/>
    </source>
</evidence>
<sequence length="240" mass="23915">MYNASRGIRSVLAVAVLATGASWLAAAPASAEICDEKVVLLDRTTVAGVCEETAGLRARATRTAMTAPRGSGLSMSAERLAKTAGLPGLSRTTAVLSLADTGGVAAGAGLPSLPSGVPGEKGIVEASKLSMTPDLPGLPTLPSTEAVDDGFRLGELGGRAEAAQVAEVAEVAEVNAPEVAMPDAAGVTGMTAPINLTPPINEVTARVGELVEKRGAQVLPPLSVTNGEGADGLAEELDLG</sequence>